<dbReference type="VEuPathDB" id="FungiDB:H257_03780"/>
<keyword evidence="6 12" id="KW-1133">Transmembrane helix</keyword>
<dbReference type="CDD" id="cd00063">
    <property type="entry name" value="FN3"/>
    <property type="match status" value="1"/>
</dbReference>
<evidence type="ECO:0000256" key="10">
    <source>
        <dbReference type="SAM" id="Coils"/>
    </source>
</evidence>
<sequence>MPTTTRTTSSPTTTPPLVTTKAIATPAETLLGPLALDNLAASTTTVSPTHAGLDQLEEQLHLMEELEASVVAGLNNMDSLLSSGKKPGSVLNSRLKSNLMEVRLNLHKLAANLNLTLNQLDSVEKDTEVKEKQLEEVLQKQAADENAHELEARGADAVDYESGRLKNTSNMVNLSDAQRQQFEKVKNQADPAVLHYDFGLLGQIALLFGVSAVGGILSTSINLPPTVGYLVGGAVTISLSEGIIVGVGVCFTSTAPLSEYIRTYNIRHTSFGKLVSAIIAIQDILMSFVMATPDWFAAKPKGTWVSVAVCKTFVAYAVVVLFTMGMHRYVVPSLLEFLVSMEKLHHSPLVLLGIVSVCLFMSLFTESVGLSLECGAFFAGLAFQGASNLKATLSSIRVLDNLFGSMFFACIGMILNPAFLLRNCGMVCGMMLCVCTIKVTFVTSIMWFFRIPLQKSIKAAMSLCQVGEVALIFMIKAHATQLVSRSLYLQFLAATSVFLGLAPLLHRNLNELNTFHFASVVKKKSEFDSHDDDDDDGDSALLTVLPSHKRHNDATPLFVAAVFGHPKLVRWLLKHGAERLALHDHIMPTTNNTCRSTTCYLGQTALDLCGEHATDAAAVDECRRLLKEPPKIPDPPGKPSFQCHITTDHVFRHIQVAEESNKGVLRLVEKRVPHVVRKCVASLRWTTPLSNGKMIEKTSVLQVRGWRSQTTAHSRLQDAQGCTVDGLQLGTTYEVQCRAQNAVGRGDWCAIELLITPSVERGGGDSEENESDDTNHGDGS</sequence>
<evidence type="ECO:0000313" key="15">
    <source>
        <dbReference type="Proteomes" id="UP000266239"/>
    </source>
</evidence>
<dbReference type="PROSITE" id="PS50088">
    <property type="entry name" value="ANK_REPEAT"/>
    <property type="match status" value="1"/>
</dbReference>
<comment type="caution">
    <text evidence="14">The sequence shown here is derived from an EMBL/GenBank/DDBJ whole genome shotgun (WGS) entry which is preliminary data.</text>
</comment>
<dbReference type="Gene3D" id="1.25.40.20">
    <property type="entry name" value="Ankyrin repeat-containing domain"/>
    <property type="match status" value="1"/>
</dbReference>
<evidence type="ECO:0000256" key="11">
    <source>
        <dbReference type="SAM" id="MobiDB-lite"/>
    </source>
</evidence>
<evidence type="ECO:0000256" key="5">
    <source>
        <dbReference type="ARBA" id="ARBA00022729"/>
    </source>
</evidence>
<comment type="subcellular location">
    <subcellularLocation>
        <location evidence="1">Membrane</location>
        <topology evidence="1">Multi-pass membrane protein</topology>
    </subcellularLocation>
</comment>
<dbReference type="Proteomes" id="UP000266239">
    <property type="component" value="Unassembled WGS sequence"/>
</dbReference>
<dbReference type="AlphaFoldDB" id="A0A396ZRU3"/>
<gene>
    <name evidence="14" type="ORF">DYB25_003993</name>
</gene>
<evidence type="ECO:0000256" key="3">
    <source>
        <dbReference type="ARBA" id="ARBA00022449"/>
    </source>
</evidence>
<dbReference type="InterPro" id="IPR036770">
    <property type="entry name" value="Ankyrin_rpt-contain_sf"/>
</dbReference>
<dbReference type="InterPro" id="IPR038770">
    <property type="entry name" value="Na+/solute_symporter_sf"/>
</dbReference>
<dbReference type="PROSITE" id="PS50297">
    <property type="entry name" value="ANK_REP_REGION"/>
    <property type="match status" value="1"/>
</dbReference>
<feature type="region of interest" description="Disordered" evidence="11">
    <location>
        <begin position="759"/>
        <end position="780"/>
    </location>
</feature>
<evidence type="ECO:0000313" key="14">
    <source>
        <dbReference type="EMBL" id="RHX96863.1"/>
    </source>
</evidence>
<feature type="transmembrane region" description="Helical" evidence="12">
    <location>
        <begin position="401"/>
        <end position="420"/>
    </location>
</feature>
<evidence type="ECO:0000256" key="8">
    <source>
        <dbReference type="ARBA" id="ARBA00023136"/>
    </source>
</evidence>
<accession>A0A396ZRU3</accession>
<feature type="transmembrane region" description="Helical" evidence="12">
    <location>
        <begin position="271"/>
        <end position="291"/>
    </location>
</feature>
<evidence type="ECO:0000256" key="4">
    <source>
        <dbReference type="ARBA" id="ARBA00022692"/>
    </source>
</evidence>
<dbReference type="Gene3D" id="2.60.40.10">
    <property type="entry name" value="Immunoglobulins"/>
    <property type="match status" value="1"/>
</dbReference>
<feature type="domain" description="Fibronectin type-III" evidence="13">
    <location>
        <begin position="667"/>
        <end position="759"/>
    </location>
</feature>
<proteinExistence type="predicted"/>
<keyword evidence="5" id="KW-0732">Signal</keyword>
<dbReference type="Gene3D" id="1.20.1530.20">
    <property type="match status" value="1"/>
</dbReference>
<dbReference type="Pfam" id="PF00999">
    <property type="entry name" value="Na_H_Exchanger"/>
    <property type="match status" value="1"/>
</dbReference>
<evidence type="ECO:0000256" key="12">
    <source>
        <dbReference type="SAM" id="Phobius"/>
    </source>
</evidence>
<evidence type="ECO:0000256" key="7">
    <source>
        <dbReference type="ARBA" id="ARBA00023065"/>
    </source>
</evidence>
<feature type="transmembrane region" description="Helical" evidence="12">
    <location>
        <begin position="303"/>
        <end position="323"/>
    </location>
</feature>
<evidence type="ECO:0000256" key="6">
    <source>
        <dbReference type="ARBA" id="ARBA00022989"/>
    </source>
</evidence>
<dbReference type="InterPro" id="IPR006153">
    <property type="entry name" value="Cation/H_exchanger_TM"/>
</dbReference>
<dbReference type="SUPFAM" id="SSF48403">
    <property type="entry name" value="Ankyrin repeat"/>
    <property type="match status" value="1"/>
</dbReference>
<name>A0A396ZRU3_APHAT</name>
<evidence type="ECO:0000259" key="13">
    <source>
        <dbReference type="PROSITE" id="PS50853"/>
    </source>
</evidence>
<dbReference type="PROSITE" id="PS50853">
    <property type="entry name" value="FN3"/>
    <property type="match status" value="1"/>
</dbReference>
<dbReference type="PANTHER" id="PTHR16254:SF14">
    <property type="entry name" value="TRANSMEMBRANE AND COILED-COIL DOMAIN-CONTAINING PROTEIN 3"/>
    <property type="match status" value="1"/>
</dbReference>
<keyword evidence="8 12" id="KW-0472">Membrane</keyword>
<keyword evidence="2" id="KW-0813">Transport</keyword>
<evidence type="ECO:0000256" key="9">
    <source>
        <dbReference type="PROSITE-ProRule" id="PRU00023"/>
    </source>
</evidence>
<dbReference type="EMBL" id="QUTA01013101">
    <property type="protein sequence ID" value="RHX96863.1"/>
    <property type="molecule type" value="Genomic_DNA"/>
</dbReference>
<feature type="transmembrane region" description="Helical" evidence="12">
    <location>
        <begin position="227"/>
        <end position="251"/>
    </location>
</feature>
<dbReference type="Pfam" id="PF00023">
    <property type="entry name" value="Ank"/>
    <property type="match status" value="1"/>
</dbReference>
<dbReference type="GO" id="GO:0015386">
    <property type="term" value="F:potassium:proton antiporter activity"/>
    <property type="evidence" value="ECO:0007669"/>
    <property type="project" value="InterPro"/>
</dbReference>
<dbReference type="SUPFAM" id="SSF49265">
    <property type="entry name" value="Fibronectin type III"/>
    <property type="match status" value="1"/>
</dbReference>
<evidence type="ECO:0000256" key="2">
    <source>
        <dbReference type="ARBA" id="ARBA00022448"/>
    </source>
</evidence>
<dbReference type="InterPro" id="IPR003961">
    <property type="entry name" value="FN3_dom"/>
</dbReference>
<dbReference type="PANTHER" id="PTHR16254">
    <property type="entry name" value="POTASSIUM/PROTON ANTIPORTER-RELATED"/>
    <property type="match status" value="1"/>
</dbReference>
<reference evidence="14 15" key="1">
    <citation type="submission" date="2018-08" db="EMBL/GenBank/DDBJ databases">
        <title>Aphanomyces genome sequencing and annotation.</title>
        <authorList>
            <person name="Minardi D."/>
            <person name="Oidtmann B."/>
            <person name="Van Der Giezen M."/>
            <person name="Studholme D.J."/>
        </authorList>
    </citation>
    <scope>NUCLEOTIDE SEQUENCE [LARGE SCALE GENOMIC DNA]</scope>
    <source>
        <strain evidence="14 15">Yx</strain>
    </source>
</reference>
<dbReference type="InterPro" id="IPR045158">
    <property type="entry name" value="KEA4/5/6-like"/>
</dbReference>
<feature type="repeat" description="ANK" evidence="9">
    <location>
        <begin position="552"/>
        <end position="584"/>
    </location>
</feature>
<organism evidence="14 15">
    <name type="scientific">Aphanomyces astaci</name>
    <name type="common">Crayfish plague agent</name>
    <dbReference type="NCBI Taxonomy" id="112090"/>
    <lineage>
        <taxon>Eukaryota</taxon>
        <taxon>Sar</taxon>
        <taxon>Stramenopiles</taxon>
        <taxon>Oomycota</taxon>
        <taxon>Saprolegniomycetes</taxon>
        <taxon>Saprolegniales</taxon>
        <taxon>Verrucalvaceae</taxon>
        <taxon>Aphanomyces</taxon>
    </lineage>
</organism>
<keyword evidence="4 12" id="KW-0812">Transmembrane</keyword>
<keyword evidence="7" id="KW-0406">Ion transport</keyword>
<evidence type="ECO:0000256" key="1">
    <source>
        <dbReference type="ARBA" id="ARBA00004141"/>
    </source>
</evidence>
<dbReference type="InterPro" id="IPR002110">
    <property type="entry name" value="Ankyrin_rpt"/>
</dbReference>
<feature type="transmembrane region" description="Helical" evidence="12">
    <location>
        <begin position="426"/>
        <end position="449"/>
    </location>
</feature>
<dbReference type="GO" id="GO:0016020">
    <property type="term" value="C:membrane"/>
    <property type="evidence" value="ECO:0007669"/>
    <property type="project" value="UniProtKB-SubCell"/>
</dbReference>
<protein>
    <recommendedName>
        <fullName evidence="13">Fibronectin type-III domain-containing protein</fullName>
    </recommendedName>
</protein>
<keyword evidence="10" id="KW-0175">Coiled coil</keyword>
<dbReference type="InterPro" id="IPR036116">
    <property type="entry name" value="FN3_sf"/>
</dbReference>
<keyword evidence="9" id="KW-0040">ANK repeat</keyword>
<feature type="transmembrane region" description="Helical" evidence="12">
    <location>
        <begin position="198"/>
        <end position="221"/>
    </location>
</feature>
<feature type="transmembrane region" description="Helical" evidence="12">
    <location>
        <begin position="344"/>
        <end position="364"/>
    </location>
</feature>
<feature type="coiled-coil region" evidence="10">
    <location>
        <begin position="92"/>
        <end position="140"/>
    </location>
</feature>
<keyword evidence="3" id="KW-0050">Antiport</keyword>
<dbReference type="InterPro" id="IPR013783">
    <property type="entry name" value="Ig-like_fold"/>
</dbReference>